<protein>
    <submittedName>
        <fullName evidence="5">Transketolase</fullName>
    </submittedName>
</protein>
<reference evidence="5 6" key="1">
    <citation type="submission" date="2016-11" db="EMBL/GenBank/DDBJ databases">
        <authorList>
            <person name="Jaros S."/>
            <person name="Januszkiewicz K."/>
            <person name="Wedrychowicz H."/>
        </authorList>
    </citation>
    <scope>NUCLEOTIDE SEQUENCE [LARGE SCALE GENOMIC DNA]</scope>
    <source>
        <strain evidence="5 6">DSM 15212</strain>
    </source>
</reference>
<dbReference type="EMBL" id="FRAG01000066">
    <property type="protein sequence ID" value="SHK46532.1"/>
    <property type="molecule type" value="Genomic_DNA"/>
</dbReference>
<dbReference type="RefSeq" id="WP_073152776.1">
    <property type="nucleotide sequence ID" value="NZ_FRAG01000066.1"/>
</dbReference>
<evidence type="ECO:0000256" key="1">
    <source>
        <dbReference type="ARBA" id="ARBA00001964"/>
    </source>
</evidence>
<name>A0A1M6SP85_PARC5</name>
<comment type="cofactor">
    <cofactor evidence="1">
        <name>thiamine diphosphate</name>
        <dbReference type="ChEBI" id="CHEBI:58937"/>
    </cofactor>
</comment>
<proteinExistence type="inferred from homology"/>
<dbReference type="CDD" id="cd02012">
    <property type="entry name" value="TPP_TK"/>
    <property type="match status" value="1"/>
</dbReference>
<evidence type="ECO:0000256" key="2">
    <source>
        <dbReference type="ARBA" id="ARBA00007131"/>
    </source>
</evidence>
<evidence type="ECO:0000256" key="3">
    <source>
        <dbReference type="ARBA" id="ARBA00023052"/>
    </source>
</evidence>
<dbReference type="Proteomes" id="UP000184465">
    <property type="component" value="Unassembled WGS sequence"/>
</dbReference>
<evidence type="ECO:0000259" key="4">
    <source>
        <dbReference type="Pfam" id="PF00456"/>
    </source>
</evidence>
<keyword evidence="6" id="KW-1185">Reference proteome</keyword>
<dbReference type="SUPFAM" id="SSF52518">
    <property type="entry name" value="Thiamin diphosphate-binding fold (THDP-binding)"/>
    <property type="match status" value="1"/>
</dbReference>
<dbReference type="OrthoDB" id="8732661at2"/>
<dbReference type="Gene3D" id="3.40.50.970">
    <property type="match status" value="1"/>
</dbReference>
<organism evidence="5 6">
    <name type="scientific">Paramaledivibacter caminithermalis (strain DSM 15212 / CIP 107654 / DViRD3)</name>
    <name type="common">Clostridium caminithermale</name>
    <dbReference type="NCBI Taxonomy" id="1121301"/>
    <lineage>
        <taxon>Bacteria</taxon>
        <taxon>Bacillati</taxon>
        <taxon>Bacillota</taxon>
        <taxon>Clostridia</taxon>
        <taxon>Peptostreptococcales</taxon>
        <taxon>Caminicellaceae</taxon>
        <taxon>Paramaledivibacter</taxon>
    </lineage>
</organism>
<comment type="similarity">
    <text evidence="2">Belongs to the transketolase family.</text>
</comment>
<dbReference type="InterPro" id="IPR029061">
    <property type="entry name" value="THDP-binding"/>
</dbReference>
<dbReference type="InterPro" id="IPR005474">
    <property type="entry name" value="Transketolase_N"/>
</dbReference>
<accession>A0A1M6SP85</accession>
<dbReference type="Pfam" id="PF00456">
    <property type="entry name" value="Transketolase_N"/>
    <property type="match status" value="1"/>
</dbReference>
<dbReference type="PANTHER" id="PTHR47514">
    <property type="entry name" value="TRANSKETOLASE N-TERMINAL SECTION-RELATED"/>
    <property type="match status" value="1"/>
</dbReference>
<evidence type="ECO:0000313" key="6">
    <source>
        <dbReference type="Proteomes" id="UP000184465"/>
    </source>
</evidence>
<evidence type="ECO:0000313" key="5">
    <source>
        <dbReference type="EMBL" id="SHK46532.1"/>
    </source>
</evidence>
<sequence>MKNDIRELYRKASQIRLDTFESIVQAGSGHLGGSFSVIEILSALYFEVMELDEENKDNLILSKGHGAPALYSTLVNKGLCERGLLSQLRKHDSPFQGHPDCRKLPLLSTSSGSLGQGLSIGIGMAIADKLSNSNRMTYVILGDGELNEGQIWESIMFASANKIGNLIALVDRNNLQLDGRTEDVLDMGNLKDKWKAFGWSVLAVDGHRIEEIVEAINNFLETNSNTPKVIICNTVKGKGISYMENNYLYHGKIPSGELLEDGRNELRKEISKWD</sequence>
<dbReference type="PANTHER" id="PTHR47514:SF1">
    <property type="entry name" value="TRANSKETOLASE N-TERMINAL SECTION-RELATED"/>
    <property type="match status" value="1"/>
</dbReference>
<keyword evidence="3" id="KW-0786">Thiamine pyrophosphate</keyword>
<dbReference type="STRING" id="1121301.SAMN02745912_03381"/>
<feature type="domain" description="Transketolase N-terminal" evidence="4">
    <location>
        <begin position="11"/>
        <end position="252"/>
    </location>
</feature>
<gene>
    <name evidence="5" type="ORF">SAMN02745912_03381</name>
</gene>
<dbReference type="AlphaFoldDB" id="A0A1M6SP85"/>